<dbReference type="CDD" id="cd00118">
    <property type="entry name" value="LysM"/>
    <property type="match status" value="1"/>
</dbReference>
<feature type="compositionally biased region" description="Polar residues" evidence="1">
    <location>
        <begin position="452"/>
        <end position="469"/>
    </location>
</feature>
<reference evidence="3 4" key="1">
    <citation type="submission" date="2017-06" db="EMBL/GenBank/DDBJ databases">
        <authorList>
            <person name="Kim H.J."/>
            <person name="Triplett B.A."/>
        </authorList>
    </citation>
    <scope>NUCLEOTIDE SEQUENCE [LARGE SCALE GENOMIC DNA]</scope>
    <source>
        <strain evidence="3 4">DSM 29339</strain>
    </source>
</reference>
<evidence type="ECO:0000256" key="1">
    <source>
        <dbReference type="SAM" id="MobiDB-lite"/>
    </source>
</evidence>
<feature type="region of interest" description="Disordered" evidence="1">
    <location>
        <begin position="364"/>
        <end position="549"/>
    </location>
</feature>
<dbReference type="InterPro" id="IPR018392">
    <property type="entry name" value="LysM"/>
</dbReference>
<feature type="compositionally biased region" description="Low complexity" evidence="1">
    <location>
        <begin position="524"/>
        <end position="536"/>
    </location>
</feature>
<dbReference type="Pfam" id="PF11737">
    <property type="entry name" value="DUF3300"/>
    <property type="match status" value="1"/>
</dbReference>
<name>A0A239LLN2_9RHOB</name>
<evidence type="ECO:0000259" key="2">
    <source>
        <dbReference type="PROSITE" id="PS51782"/>
    </source>
</evidence>
<dbReference type="EMBL" id="FZOY01000010">
    <property type="protein sequence ID" value="SNT31486.1"/>
    <property type="molecule type" value="Genomic_DNA"/>
</dbReference>
<dbReference type="AlphaFoldDB" id="A0A239LLN2"/>
<feature type="domain" description="LysM" evidence="2">
    <location>
        <begin position="51"/>
        <end position="101"/>
    </location>
</feature>
<feature type="compositionally biased region" description="Basic and acidic residues" evidence="1">
    <location>
        <begin position="440"/>
        <end position="450"/>
    </location>
</feature>
<feature type="compositionally biased region" description="Basic and acidic residues" evidence="1">
    <location>
        <begin position="397"/>
        <end position="412"/>
    </location>
</feature>
<accession>A0A239LLN2</accession>
<keyword evidence="4" id="KW-1185">Reference proteome</keyword>
<protein>
    <recommendedName>
        <fullName evidence="2">LysM domain-containing protein</fullName>
    </recommendedName>
</protein>
<dbReference type="PANTHER" id="PTHR40269:SF1">
    <property type="entry name" value="OUTER MEMBRANE PROTEIN"/>
    <property type="match status" value="1"/>
</dbReference>
<evidence type="ECO:0000313" key="3">
    <source>
        <dbReference type="EMBL" id="SNT31486.1"/>
    </source>
</evidence>
<evidence type="ECO:0000313" key="4">
    <source>
        <dbReference type="Proteomes" id="UP000198426"/>
    </source>
</evidence>
<feature type="compositionally biased region" description="Gly residues" evidence="1">
    <location>
        <begin position="537"/>
        <end position="549"/>
    </location>
</feature>
<proteinExistence type="predicted"/>
<organism evidence="3 4">
    <name type="scientific">Tropicimonas sediminicola</name>
    <dbReference type="NCBI Taxonomy" id="1031541"/>
    <lineage>
        <taxon>Bacteria</taxon>
        <taxon>Pseudomonadati</taxon>
        <taxon>Pseudomonadota</taxon>
        <taxon>Alphaproteobacteria</taxon>
        <taxon>Rhodobacterales</taxon>
        <taxon>Roseobacteraceae</taxon>
        <taxon>Tropicimonas</taxon>
    </lineage>
</organism>
<dbReference type="Proteomes" id="UP000198426">
    <property type="component" value="Unassembled WGS sequence"/>
</dbReference>
<dbReference type="RefSeq" id="WP_089235044.1">
    <property type="nucleotide sequence ID" value="NZ_FZOY01000010.1"/>
</dbReference>
<feature type="compositionally biased region" description="Basic and acidic residues" evidence="1">
    <location>
        <begin position="373"/>
        <end position="386"/>
    </location>
</feature>
<gene>
    <name evidence="3" type="ORF">SAMN05421757_110108</name>
</gene>
<sequence>MLLKRFHRPSTGPLPRFILIPGLAALSAIGLAPAPVAAQMLVGDGTVTCGADHLVESGDTLSRLAERAYGDPQLYGFIADANWDALGGNIENIAVGMSLAIPCVDTSGEVLSVAQRAEIAESLEEVIAVEGVLTPDELDILFGPVALFPDPVLTPVLVAVTFPLDVVKAGRFVEETEALPDGERASQAADQPWDSSVRELAAGFPDLVNRMNENLDWTEQSGEAVVAQTDGVLDAIQRLRQKAIDNGYLVDNDAQVVEQQGDTIVINPVSPGVVYVPVYDSQVVYTTQVVDYPHYHYGPVYDDDDWDEVIIGGGILLGAAIILDEIFDDDDWDGWGDRDEIDWDRGDITIDRGDIDIDRGDINIGGDGITIGDGDRPQIGDGDRPQIGDGGRVSIGDSDRPQVDRGDLETVREGLSNGDRPAAGTLPANRASISSTASREAARKKIEARKSTGVQPAQLTASRPTTSRPSLAPAQQRVPNRATTSRPTTSRAATVSRPSAQRMPTARAPSRSNTFSRPSGGGRAAAASSRGRASMGARGGGGRGGGGRR</sequence>
<dbReference type="InterPro" id="IPR021728">
    <property type="entry name" value="DUF3300"/>
</dbReference>
<dbReference type="PANTHER" id="PTHR40269">
    <property type="entry name" value="OUTER MEMBRANE PROTEIN-RELATED"/>
    <property type="match status" value="1"/>
</dbReference>
<dbReference type="PROSITE" id="PS51782">
    <property type="entry name" value="LYSM"/>
    <property type="match status" value="1"/>
</dbReference>
<feature type="compositionally biased region" description="Low complexity" evidence="1">
    <location>
        <begin position="481"/>
        <end position="497"/>
    </location>
</feature>
<dbReference type="OrthoDB" id="197257at2"/>